<keyword evidence="3" id="KW-1185">Reference proteome</keyword>
<accession>A0ABW8E6S4</accession>
<evidence type="ECO:0000256" key="1">
    <source>
        <dbReference type="SAM" id="Phobius"/>
    </source>
</evidence>
<keyword evidence="1" id="KW-1133">Transmembrane helix</keyword>
<feature type="transmembrane region" description="Helical" evidence="1">
    <location>
        <begin position="6"/>
        <end position="25"/>
    </location>
</feature>
<evidence type="ECO:0000313" key="3">
    <source>
        <dbReference type="Proteomes" id="UP001617213"/>
    </source>
</evidence>
<reference evidence="2 3" key="1">
    <citation type="submission" date="2024-10" db="EMBL/GenBank/DDBJ databases">
        <title>The Natural Products Discovery Center: Release of the First 8490 Sequenced Strains for Exploring Actinobacteria Biosynthetic Diversity.</title>
        <authorList>
            <person name="Kalkreuter E."/>
            <person name="Kautsar S.A."/>
            <person name="Yang D."/>
            <person name="Bader C.D."/>
            <person name="Teijaro C.N."/>
            <person name="Fluegel L."/>
            <person name="Davis C.M."/>
            <person name="Simpson J.R."/>
            <person name="Lauterbach L."/>
            <person name="Steele A.D."/>
            <person name="Gui C."/>
            <person name="Meng S."/>
            <person name="Li G."/>
            <person name="Viehrig K."/>
            <person name="Ye F."/>
            <person name="Su P."/>
            <person name="Kiefer A.F."/>
            <person name="Nichols A."/>
            <person name="Cepeda A.J."/>
            <person name="Yan W."/>
            <person name="Fan B."/>
            <person name="Jiang Y."/>
            <person name="Adhikari A."/>
            <person name="Zheng C.-J."/>
            <person name="Schuster L."/>
            <person name="Cowan T.M."/>
            <person name="Smanski M.J."/>
            <person name="Chevrette M.G."/>
            <person name="De Carvalho L.P.S."/>
            <person name="Shen B."/>
        </authorList>
    </citation>
    <scope>NUCLEOTIDE SEQUENCE [LARGE SCALE GENOMIC DNA]</scope>
    <source>
        <strain evidence="2 3">NPDC087581</strain>
    </source>
</reference>
<protein>
    <submittedName>
        <fullName evidence="2">Superinfection immunity protein</fullName>
    </submittedName>
</protein>
<keyword evidence="1" id="KW-0812">Transmembrane</keyword>
<evidence type="ECO:0000313" key="2">
    <source>
        <dbReference type="EMBL" id="MFJ2680986.1"/>
    </source>
</evidence>
<dbReference type="RefSeq" id="WP_401383621.1">
    <property type="nucleotide sequence ID" value="NZ_JBIUWZ010000043.1"/>
</dbReference>
<name>A0ABW8E6S4_9PSED</name>
<comment type="caution">
    <text evidence="2">The sequence shown here is derived from an EMBL/GenBank/DDBJ whole genome shotgun (WGS) entry which is preliminary data.</text>
</comment>
<dbReference type="EMBL" id="JBIUWZ010000043">
    <property type="protein sequence ID" value="MFJ2680986.1"/>
    <property type="molecule type" value="Genomic_DNA"/>
</dbReference>
<organism evidence="2 3">
    <name type="scientific">Pseudomonas sivasensis</name>
    <dbReference type="NCBI Taxonomy" id="1880678"/>
    <lineage>
        <taxon>Bacteria</taxon>
        <taxon>Pseudomonadati</taxon>
        <taxon>Pseudomonadota</taxon>
        <taxon>Gammaproteobacteria</taxon>
        <taxon>Pseudomonadales</taxon>
        <taxon>Pseudomonadaceae</taxon>
        <taxon>Pseudomonas</taxon>
    </lineage>
</organism>
<feature type="transmembrane region" description="Helical" evidence="1">
    <location>
        <begin position="37"/>
        <end position="58"/>
    </location>
</feature>
<proteinExistence type="predicted"/>
<dbReference type="Proteomes" id="UP001617213">
    <property type="component" value="Unassembled WGS sequence"/>
</dbReference>
<feature type="transmembrane region" description="Helical" evidence="1">
    <location>
        <begin position="70"/>
        <end position="93"/>
    </location>
</feature>
<dbReference type="InterPro" id="IPR016410">
    <property type="entry name" value="Phage_imm"/>
</dbReference>
<sequence length="149" mass="16545">MITGQGLRMFVLRLLVLGFLAFFSYSMGTQRGSLNAFGSIVAYSSVVFVPMFYMLPTIEAWVRKSTNLPAIAAVNFFLGWSLLGWVAALVWAFKKPSPVVMVREHEVPLTNFTATTQEKPKKNCQFCGEEILAIAVKCKHCGSDLKQVS</sequence>
<gene>
    <name evidence="2" type="ORF">ACIOWJ_23195</name>
</gene>
<dbReference type="Pfam" id="PF14373">
    <property type="entry name" value="Imm_superinfect"/>
    <property type="match status" value="1"/>
</dbReference>
<keyword evidence="1" id="KW-0472">Membrane</keyword>